<sequence length="112" mass="12148">MIQLLIQCGAHLHETPHQLGEKLCTASASGNIRRLESLFFAGADLNQANASGVTAMQQAIVNDKPKVVKFLLDHQVSTLGKRGLTPRQLAELMNSEEVLKLLSTNITNGIKT</sequence>
<organism evidence="1">
    <name type="scientific">Bracon brevicornis</name>
    <dbReference type="NCBI Taxonomy" id="1563983"/>
    <lineage>
        <taxon>Eukaryota</taxon>
        <taxon>Metazoa</taxon>
        <taxon>Ecdysozoa</taxon>
        <taxon>Arthropoda</taxon>
        <taxon>Hexapoda</taxon>
        <taxon>Insecta</taxon>
        <taxon>Pterygota</taxon>
        <taxon>Neoptera</taxon>
        <taxon>Endopterygota</taxon>
        <taxon>Hymenoptera</taxon>
        <taxon>Apocrita</taxon>
        <taxon>Ichneumonoidea</taxon>
        <taxon>Braconidae</taxon>
        <taxon>Braconinae</taxon>
        <taxon>Bracon</taxon>
    </lineage>
</organism>
<dbReference type="Pfam" id="PF12796">
    <property type="entry name" value="Ank_2"/>
    <property type="match status" value="1"/>
</dbReference>
<reference evidence="1" key="1">
    <citation type="submission" date="2020-07" db="EMBL/GenBank/DDBJ databases">
        <authorList>
            <person name="Ferguson B K."/>
        </authorList>
    </citation>
    <scope>NUCLEOTIDE SEQUENCE</scope>
    <source>
        <strain evidence="1">L06</strain>
    </source>
</reference>
<name>A0A6V7J569_9HYME</name>
<accession>A0A6V7J569</accession>
<dbReference type="InterPro" id="IPR036770">
    <property type="entry name" value="Ankyrin_rpt-contain_sf"/>
</dbReference>
<gene>
    <name evidence="1" type="ORF">BBRV_LOCUS43449</name>
</gene>
<evidence type="ECO:0000313" key="1">
    <source>
        <dbReference type="EMBL" id="CAD1547280.1"/>
    </source>
</evidence>
<dbReference type="InterPro" id="IPR002110">
    <property type="entry name" value="Ankyrin_rpt"/>
</dbReference>
<protein>
    <submittedName>
        <fullName evidence="1">Uncharacterized protein</fullName>
    </submittedName>
</protein>
<dbReference type="Gene3D" id="1.25.40.20">
    <property type="entry name" value="Ankyrin repeat-containing domain"/>
    <property type="match status" value="1"/>
</dbReference>
<dbReference type="SUPFAM" id="SSF48403">
    <property type="entry name" value="Ankyrin repeat"/>
    <property type="match status" value="1"/>
</dbReference>
<dbReference type="AlphaFoldDB" id="A0A6V7J569"/>
<proteinExistence type="predicted"/>
<dbReference type="EMBL" id="CADCXW020000014">
    <property type="protein sequence ID" value="CAD1547280.1"/>
    <property type="molecule type" value="Genomic_DNA"/>
</dbReference>